<dbReference type="Gene3D" id="1.20.144.10">
    <property type="entry name" value="Phosphatidic acid phosphatase type 2/haloperoxidase"/>
    <property type="match status" value="1"/>
</dbReference>
<sequence>MTKKEWIPYVLACALLLLGSYYDYTITDRLYGSLPSVGIFFERLILVPIQGVIIWTFCLLYVEKKQLWKLLCAFIASMYAVIDAMHYWFTIDIALCVAAVLVSIVLLCSMLAVLNHLPIAWIQKHRSFFLFFTCVLLSSMLITTLLKSVWGRIRYRDLHSMAEFCVWYKPCGRISNYSFPSGHTAAISVILCFLQWKHNPYERVSLLRYVLVAGGIALMAISRMMMGAHFLSDTIAGFLITYTLYLIWKYHFRKRGIL</sequence>
<feature type="transmembrane region" description="Helical" evidence="1">
    <location>
        <begin position="7"/>
        <end position="24"/>
    </location>
</feature>
<dbReference type="Pfam" id="PF01569">
    <property type="entry name" value="PAP2"/>
    <property type="match status" value="1"/>
</dbReference>
<evidence type="ECO:0000313" key="4">
    <source>
        <dbReference type="Proteomes" id="UP000284868"/>
    </source>
</evidence>
<dbReference type="SUPFAM" id="SSF48317">
    <property type="entry name" value="Acid phosphatase/Vanadium-dependent haloperoxidase"/>
    <property type="match status" value="1"/>
</dbReference>
<keyword evidence="1" id="KW-0472">Membrane</keyword>
<evidence type="ECO:0000259" key="2">
    <source>
        <dbReference type="SMART" id="SM00014"/>
    </source>
</evidence>
<reference evidence="3 4" key="1">
    <citation type="submission" date="2018-08" db="EMBL/GenBank/DDBJ databases">
        <title>A genome reference for cultivated species of the human gut microbiota.</title>
        <authorList>
            <person name="Zou Y."/>
            <person name="Xue W."/>
            <person name="Luo G."/>
        </authorList>
    </citation>
    <scope>NUCLEOTIDE SEQUENCE [LARGE SCALE GENOMIC DNA]</scope>
    <source>
        <strain evidence="3 4">AF35-6BH</strain>
    </source>
</reference>
<comment type="caution">
    <text evidence="3">The sequence shown here is derived from an EMBL/GenBank/DDBJ whole genome shotgun (WGS) entry which is preliminary data.</text>
</comment>
<organism evidence="3 4">
    <name type="scientific">Amedibacillus dolichus</name>
    <dbReference type="NCBI Taxonomy" id="31971"/>
    <lineage>
        <taxon>Bacteria</taxon>
        <taxon>Bacillati</taxon>
        <taxon>Bacillota</taxon>
        <taxon>Erysipelotrichia</taxon>
        <taxon>Erysipelotrichales</taxon>
        <taxon>Erysipelotrichaceae</taxon>
        <taxon>Amedibacillus</taxon>
    </lineage>
</organism>
<feature type="transmembrane region" description="Helical" evidence="1">
    <location>
        <begin position="44"/>
        <end position="62"/>
    </location>
</feature>
<feature type="transmembrane region" description="Helical" evidence="1">
    <location>
        <begin position="67"/>
        <end position="89"/>
    </location>
</feature>
<dbReference type="Proteomes" id="UP000284868">
    <property type="component" value="Unassembled WGS sequence"/>
</dbReference>
<keyword evidence="1" id="KW-1133">Transmembrane helix</keyword>
<feature type="domain" description="Phosphatidic acid phosphatase type 2/haloperoxidase" evidence="2">
    <location>
        <begin position="129"/>
        <end position="249"/>
    </location>
</feature>
<dbReference type="InterPro" id="IPR000326">
    <property type="entry name" value="PAP2/HPO"/>
</dbReference>
<keyword evidence="4" id="KW-1185">Reference proteome</keyword>
<dbReference type="AlphaFoldDB" id="A0A415PR05"/>
<name>A0A415PR05_9FIRM</name>
<proteinExistence type="predicted"/>
<dbReference type="SMART" id="SM00014">
    <property type="entry name" value="acidPPc"/>
    <property type="match status" value="1"/>
</dbReference>
<dbReference type="RefSeq" id="WP_118365230.1">
    <property type="nucleotide sequence ID" value="NZ_QRPK01000004.1"/>
</dbReference>
<feature type="transmembrane region" description="Helical" evidence="1">
    <location>
        <begin position="95"/>
        <end position="117"/>
    </location>
</feature>
<evidence type="ECO:0000256" key="1">
    <source>
        <dbReference type="SAM" id="Phobius"/>
    </source>
</evidence>
<gene>
    <name evidence="3" type="ORF">DWZ83_01425</name>
</gene>
<feature type="transmembrane region" description="Helical" evidence="1">
    <location>
        <begin position="206"/>
        <end position="224"/>
    </location>
</feature>
<keyword evidence="1" id="KW-0812">Transmembrane</keyword>
<accession>A0A415PR05</accession>
<dbReference type="OrthoDB" id="1653251at2"/>
<feature type="transmembrane region" description="Helical" evidence="1">
    <location>
        <begin position="129"/>
        <end position="150"/>
    </location>
</feature>
<evidence type="ECO:0000313" key="3">
    <source>
        <dbReference type="EMBL" id="RHM15006.1"/>
    </source>
</evidence>
<dbReference type="EMBL" id="QRPK01000004">
    <property type="protein sequence ID" value="RHM15006.1"/>
    <property type="molecule type" value="Genomic_DNA"/>
</dbReference>
<dbReference type="InterPro" id="IPR036938">
    <property type="entry name" value="PAP2/HPO_sf"/>
</dbReference>
<feature type="transmembrane region" description="Helical" evidence="1">
    <location>
        <begin position="230"/>
        <end position="248"/>
    </location>
</feature>
<feature type="transmembrane region" description="Helical" evidence="1">
    <location>
        <begin position="177"/>
        <end position="194"/>
    </location>
</feature>
<protein>
    <submittedName>
        <fullName evidence="3">Phosphatase PAP2 family protein</fullName>
    </submittedName>
</protein>